<dbReference type="EMBL" id="UYWY01001319">
    <property type="protein sequence ID" value="VDM26557.1"/>
    <property type="molecule type" value="Genomic_DNA"/>
</dbReference>
<evidence type="ECO:0000256" key="1">
    <source>
        <dbReference type="SAM" id="Phobius"/>
    </source>
</evidence>
<organism evidence="3 4">
    <name type="scientific">Toxocara canis</name>
    <name type="common">Canine roundworm</name>
    <dbReference type="NCBI Taxonomy" id="6265"/>
    <lineage>
        <taxon>Eukaryota</taxon>
        <taxon>Metazoa</taxon>
        <taxon>Ecdysozoa</taxon>
        <taxon>Nematoda</taxon>
        <taxon>Chromadorea</taxon>
        <taxon>Rhabditida</taxon>
        <taxon>Spirurina</taxon>
        <taxon>Ascaridomorpha</taxon>
        <taxon>Ascaridoidea</taxon>
        <taxon>Toxocaridae</taxon>
        <taxon>Toxocara</taxon>
    </lineage>
</organism>
<sequence length="147" mass="15895">MNEKAKGLGRSKGRPEADISEWVASNTWQLNTSAVQAFRSLRFQPTVINVNVSSPASEEESESGASSSTQFPEPLDGGYGWVIVLASFCIHFICDGISFSFGIMFPEIQQYFKATKTMSGVVGSIFLSIPLLSGPLAGALTDIYDCR</sequence>
<dbReference type="Gene3D" id="1.20.1250.20">
    <property type="entry name" value="MFS general substrate transporter like domains"/>
    <property type="match status" value="1"/>
</dbReference>
<dbReference type="WBParaSite" id="TCNE_0000163701-mRNA-1">
    <property type="protein sequence ID" value="TCNE_0000163701-mRNA-1"/>
    <property type="gene ID" value="TCNE_0000163701"/>
</dbReference>
<dbReference type="GO" id="GO:0008028">
    <property type="term" value="F:monocarboxylic acid transmembrane transporter activity"/>
    <property type="evidence" value="ECO:0007669"/>
    <property type="project" value="TreeGrafter"/>
</dbReference>
<accession>A0A183TZG8</accession>
<feature type="transmembrane region" description="Helical" evidence="1">
    <location>
        <begin position="117"/>
        <end position="140"/>
    </location>
</feature>
<keyword evidence="1" id="KW-0472">Membrane</keyword>
<evidence type="ECO:0000313" key="4">
    <source>
        <dbReference type="WBParaSite" id="TCNE_0000163701-mRNA-1"/>
    </source>
</evidence>
<reference evidence="2 3" key="2">
    <citation type="submission" date="2018-11" db="EMBL/GenBank/DDBJ databases">
        <authorList>
            <consortium name="Pathogen Informatics"/>
        </authorList>
    </citation>
    <scope>NUCLEOTIDE SEQUENCE [LARGE SCALE GENOMIC DNA]</scope>
</reference>
<feature type="transmembrane region" description="Helical" evidence="1">
    <location>
        <begin position="79"/>
        <end position="105"/>
    </location>
</feature>
<dbReference type="Proteomes" id="UP000050794">
    <property type="component" value="Unassembled WGS sequence"/>
</dbReference>
<gene>
    <name evidence="2" type="ORF">TCNE_LOCUS1638</name>
</gene>
<dbReference type="PANTHER" id="PTHR11360:SF299">
    <property type="entry name" value="GEM-1"/>
    <property type="match status" value="1"/>
</dbReference>
<dbReference type="PANTHER" id="PTHR11360">
    <property type="entry name" value="MONOCARBOXYLATE TRANSPORTER"/>
    <property type="match status" value="1"/>
</dbReference>
<dbReference type="InterPro" id="IPR050327">
    <property type="entry name" value="Proton-linked_MCT"/>
</dbReference>
<evidence type="ECO:0000313" key="3">
    <source>
        <dbReference type="Proteomes" id="UP000050794"/>
    </source>
</evidence>
<reference evidence="4" key="1">
    <citation type="submission" date="2016-06" db="UniProtKB">
        <authorList>
            <consortium name="WormBaseParasite"/>
        </authorList>
    </citation>
    <scope>IDENTIFICATION</scope>
</reference>
<keyword evidence="3" id="KW-1185">Reference proteome</keyword>
<evidence type="ECO:0000313" key="2">
    <source>
        <dbReference type="EMBL" id="VDM26557.1"/>
    </source>
</evidence>
<dbReference type="AlphaFoldDB" id="A0A183TZG8"/>
<keyword evidence="1" id="KW-0812">Transmembrane</keyword>
<dbReference type="SUPFAM" id="SSF103473">
    <property type="entry name" value="MFS general substrate transporter"/>
    <property type="match status" value="1"/>
</dbReference>
<name>A0A183TZG8_TOXCA</name>
<keyword evidence="1" id="KW-1133">Transmembrane helix</keyword>
<proteinExistence type="predicted"/>
<protein>
    <submittedName>
        <fullName evidence="4">MFS domain-containing protein</fullName>
    </submittedName>
</protein>
<dbReference type="InterPro" id="IPR036259">
    <property type="entry name" value="MFS_trans_sf"/>
</dbReference>